<protein>
    <submittedName>
        <fullName evidence="2">GD15694</fullName>
    </submittedName>
</protein>
<name>B4R6D5_DROSI</name>
<proteinExistence type="predicted"/>
<dbReference type="Proteomes" id="UP000000304">
    <property type="component" value="Chromosome X"/>
</dbReference>
<sequence length="103" mass="12296">MWRVRTSDGFGTLVNFVLRPRRMTLHPYAQKLEEQSLTQAELQPLDFDEITSKAEAVLKRYQQRQEGRHTLRELNRSHKSRKRMDASDHKHASNHKRKRSKSK</sequence>
<feature type="region of interest" description="Disordered" evidence="1">
    <location>
        <begin position="62"/>
        <end position="103"/>
    </location>
</feature>
<dbReference type="Bgee" id="FBgn0187356">
    <property type="expression patterns" value="Expressed in embryo and 3 other cell types or tissues"/>
</dbReference>
<evidence type="ECO:0000256" key="1">
    <source>
        <dbReference type="SAM" id="MobiDB-lite"/>
    </source>
</evidence>
<dbReference type="OrthoDB" id="21502at2759"/>
<reference evidence="2 3" key="1">
    <citation type="journal article" date="2007" name="Nature">
        <title>Evolution of genes and genomes on the Drosophila phylogeny.</title>
        <authorList>
            <consortium name="Drosophila 12 Genomes Consortium"/>
            <person name="Clark A.G."/>
            <person name="Eisen M.B."/>
            <person name="Smith D.R."/>
            <person name="Bergman C.M."/>
            <person name="Oliver B."/>
            <person name="Markow T.A."/>
            <person name="Kaufman T.C."/>
            <person name="Kellis M."/>
            <person name="Gelbart W."/>
            <person name="Iyer V.N."/>
            <person name="Pollard D.A."/>
            <person name="Sackton T.B."/>
            <person name="Larracuente A.M."/>
            <person name="Singh N.D."/>
            <person name="Abad J.P."/>
            <person name="Abt D.N."/>
            <person name="Adryan B."/>
            <person name="Aguade M."/>
            <person name="Akashi H."/>
            <person name="Anderson W.W."/>
            <person name="Aquadro C.F."/>
            <person name="Ardell D.H."/>
            <person name="Arguello R."/>
            <person name="Artieri C.G."/>
            <person name="Barbash D.A."/>
            <person name="Barker D."/>
            <person name="Barsanti P."/>
            <person name="Batterham P."/>
            <person name="Batzoglou S."/>
            <person name="Begun D."/>
            <person name="Bhutkar A."/>
            <person name="Blanco E."/>
            <person name="Bosak S.A."/>
            <person name="Bradley R.K."/>
            <person name="Brand A.D."/>
            <person name="Brent M.R."/>
            <person name="Brooks A.N."/>
            <person name="Brown R.H."/>
            <person name="Butlin R.K."/>
            <person name="Caggese C."/>
            <person name="Calvi B.R."/>
            <person name="Bernardo de Carvalho A."/>
            <person name="Caspi A."/>
            <person name="Castrezana S."/>
            <person name="Celniker S.E."/>
            <person name="Chang J.L."/>
            <person name="Chapple C."/>
            <person name="Chatterji S."/>
            <person name="Chinwalla A."/>
            <person name="Civetta A."/>
            <person name="Clifton S.W."/>
            <person name="Comeron J.M."/>
            <person name="Costello J.C."/>
            <person name="Coyne J.A."/>
            <person name="Daub J."/>
            <person name="David R.G."/>
            <person name="Delcher A.L."/>
            <person name="Delehaunty K."/>
            <person name="Do C.B."/>
            <person name="Ebling H."/>
            <person name="Edwards K."/>
            <person name="Eickbush T."/>
            <person name="Evans J.D."/>
            <person name="Filipski A."/>
            <person name="Findeiss S."/>
            <person name="Freyhult E."/>
            <person name="Fulton L."/>
            <person name="Fulton R."/>
            <person name="Garcia A.C."/>
            <person name="Gardiner A."/>
            <person name="Garfield D.A."/>
            <person name="Garvin B.E."/>
            <person name="Gibson G."/>
            <person name="Gilbert D."/>
            <person name="Gnerre S."/>
            <person name="Godfrey J."/>
            <person name="Good R."/>
            <person name="Gotea V."/>
            <person name="Gravely B."/>
            <person name="Greenberg A.J."/>
            <person name="Griffiths-Jones S."/>
            <person name="Gross S."/>
            <person name="Guigo R."/>
            <person name="Gustafson E.A."/>
            <person name="Haerty W."/>
            <person name="Hahn M.W."/>
            <person name="Halligan D.L."/>
            <person name="Halpern A.L."/>
            <person name="Halter G.M."/>
            <person name="Han M.V."/>
            <person name="Heger A."/>
            <person name="Hillier L."/>
            <person name="Hinrichs A.S."/>
            <person name="Holmes I."/>
            <person name="Hoskins R.A."/>
            <person name="Hubisz M.J."/>
            <person name="Hultmark D."/>
            <person name="Huntley M.A."/>
            <person name="Jaffe D.B."/>
            <person name="Jagadeeshan S."/>
            <person name="Jeck W.R."/>
            <person name="Johnson J."/>
            <person name="Jones C.D."/>
            <person name="Jordan W.C."/>
            <person name="Karpen G.H."/>
            <person name="Kataoka E."/>
            <person name="Keightley P.D."/>
            <person name="Kheradpour P."/>
            <person name="Kirkness E.F."/>
            <person name="Koerich L.B."/>
            <person name="Kristiansen K."/>
            <person name="Kudrna D."/>
            <person name="Kulathinal R.J."/>
            <person name="Kumar S."/>
            <person name="Kwok R."/>
            <person name="Lander E."/>
            <person name="Langley C.H."/>
            <person name="Lapoint R."/>
            <person name="Lazzaro B.P."/>
            <person name="Lee S.J."/>
            <person name="Levesque L."/>
            <person name="Li R."/>
            <person name="Lin C.F."/>
            <person name="Lin M.F."/>
            <person name="Lindblad-Toh K."/>
            <person name="Llopart A."/>
            <person name="Long M."/>
            <person name="Low L."/>
            <person name="Lozovsky E."/>
            <person name="Lu J."/>
            <person name="Luo M."/>
            <person name="Machado C.A."/>
            <person name="Makalowski W."/>
            <person name="Marzo M."/>
            <person name="Matsuda M."/>
            <person name="Matzkin L."/>
            <person name="McAllister B."/>
            <person name="McBride C.S."/>
            <person name="McKernan B."/>
            <person name="McKernan K."/>
            <person name="Mendez-Lago M."/>
            <person name="Minx P."/>
            <person name="Mollenhauer M.U."/>
            <person name="Montooth K."/>
            <person name="Mount S.M."/>
            <person name="Mu X."/>
            <person name="Myers E."/>
            <person name="Negre B."/>
            <person name="Newfeld S."/>
            <person name="Nielsen R."/>
            <person name="Noor M.A."/>
            <person name="O'Grady P."/>
            <person name="Pachter L."/>
            <person name="Papaceit M."/>
            <person name="Parisi M.J."/>
            <person name="Parisi M."/>
            <person name="Parts L."/>
            <person name="Pedersen J.S."/>
            <person name="Pesole G."/>
            <person name="Phillippy A.M."/>
            <person name="Ponting C.P."/>
            <person name="Pop M."/>
            <person name="Porcelli D."/>
            <person name="Powell J.R."/>
            <person name="Prohaska S."/>
            <person name="Pruitt K."/>
            <person name="Puig M."/>
            <person name="Quesneville H."/>
            <person name="Ram K.R."/>
            <person name="Rand D."/>
            <person name="Rasmussen M.D."/>
            <person name="Reed L.K."/>
            <person name="Reenan R."/>
            <person name="Reily A."/>
            <person name="Remington K.A."/>
            <person name="Rieger T.T."/>
            <person name="Ritchie M.G."/>
            <person name="Robin C."/>
            <person name="Rogers Y.H."/>
            <person name="Rohde C."/>
            <person name="Rozas J."/>
            <person name="Rubenfield M.J."/>
            <person name="Ruiz A."/>
            <person name="Russo S."/>
            <person name="Salzberg S.L."/>
            <person name="Sanchez-Gracia A."/>
            <person name="Saranga D.J."/>
            <person name="Sato H."/>
            <person name="Schaeffer S.W."/>
            <person name="Schatz M.C."/>
            <person name="Schlenke T."/>
            <person name="Schwartz R."/>
            <person name="Segarra C."/>
            <person name="Singh R.S."/>
            <person name="Sirot L."/>
            <person name="Sirota M."/>
            <person name="Sisneros N.B."/>
            <person name="Smith C.D."/>
            <person name="Smith T.F."/>
            <person name="Spieth J."/>
            <person name="Stage D.E."/>
            <person name="Stark A."/>
            <person name="Stephan W."/>
            <person name="Strausberg R.L."/>
            <person name="Strempel S."/>
            <person name="Sturgill D."/>
            <person name="Sutton G."/>
            <person name="Sutton G.G."/>
            <person name="Tao W."/>
            <person name="Teichmann S."/>
            <person name="Tobari Y.N."/>
            <person name="Tomimura Y."/>
            <person name="Tsolas J.M."/>
            <person name="Valente V.L."/>
            <person name="Venter E."/>
            <person name="Venter J.C."/>
            <person name="Vicario S."/>
            <person name="Vieira F.G."/>
            <person name="Vilella A.J."/>
            <person name="Villasante A."/>
            <person name="Walenz B."/>
            <person name="Wang J."/>
            <person name="Wasserman M."/>
            <person name="Watts T."/>
            <person name="Wilson D."/>
            <person name="Wilson R.K."/>
            <person name="Wing R.A."/>
            <person name="Wolfner M.F."/>
            <person name="Wong A."/>
            <person name="Wong G.K."/>
            <person name="Wu C.I."/>
            <person name="Wu G."/>
            <person name="Yamamoto D."/>
            <person name="Yang H.P."/>
            <person name="Yang S.P."/>
            <person name="Yorke J.A."/>
            <person name="Yoshida K."/>
            <person name="Zdobnov E."/>
            <person name="Zhang P."/>
            <person name="Zhang Y."/>
            <person name="Zimin A.V."/>
            <person name="Baldwin J."/>
            <person name="Abdouelleil A."/>
            <person name="Abdulkadir J."/>
            <person name="Abebe A."/>
            <person name="Abera B."/>
            <person name="Abreu J."/>
            <person name="Acer S.C."/>
            <person name="Aftuck L."/>
            <person name="Alexander A."/>
            <person name="An P."/>
            <person name="Anderson E."/>
            <person name="Anderson S."/>
            <person name="Arachi H."/>
            <person name="Azer M."/>
            <person name="Bachantsang P."/>
            <person name="Barry A."/>
            <person name="Bayul T."/>
            <person name="Berlin A."/>
            <person name="Bessette D."/>
            <person name="Bloom T."/>
            <person name="Blye J."/>
            <person name="Boguslavskiy L."/>
            <person name="Bonnet C."/>
            <person name="Boukhgalter B."/>
            <person name="Bourzgui I."/>
            <person name="Brown A."/>
            <person name="Cahill P."/>
            <person name="Channer S."/>
            <person name="Cheshatsang Y."/>
            <person name="Chuda L."/>
            <person name="Citroen M."/>
            <person name="Collymore A."/>
            <person name="Cooke P."/>
            <person name="Costello M."/>
            <person name="D'Aco K."/>
            <person name="Daza R."/>
            <person name="De Haan G."/>
            <person name="DeGray S."/>
            <person name="DeMaso C."/>
            <person name="Dhargay N."/>
            <person name="Dooley K."/>
            <person name="Dooley E."/>
            <person name="Doricent M."/>
            <person name="Dorje P."/>
            <person name="Dorjee K."/>
            <person name="Dupes A."/>
            <person name="Elong R."/>
            <person name="Falk J."/>
            <person name="Farina A."/>
            <person name="Faro S."/>
            <person name="Ferguson D."/>
            <person name="Fisher S."/>
            <person name="Foley C.D."/>
            <person name="Franke A."/>
            <person name="Friedrich D."/>
            <person name="Gadbois L."/>
            <person name="Gearin G."/>
            <person name="Gearin C.R."/>
            <person name="Giannoukos G."/>
            <person name="Goode T."/>
            <person name="Graham J."/>
            <person name="Grandbois E."/>
            <person name="Grewal S."/>
            <person name="Gyaltsen K."/>
            <person name="Hafez N."/>
            <person name="Hagos B."/>
            <person name="Hall J."/>
            <person name="Henson C."/>
            <person name="Hollinger A."/>
            <person name="Honan T."/>
            <person name="Huard M.D."/>
            <person name="Hughes L."/>
            <person name="Hurhula B."/>
            <person name="Husby M.E."/>
            <person name="Kamat A."/>
            <person name="Kanga B."/>
            <person name="Kashin S."/>
            <person name="Khazanovich D."/>
            <person name="Kisner P."/>
            <person name="Lance K."/>
            <person name="Lara M."/>
            <person name="Lee W."/>
            <person name="Lennon N."/>
            <person name="Letendre F."/>
            <person name="LeVine R."/>
            <person name="Lipovsky A."/>
            <person name="Liu X."/>
            <person name="Liu J."/>
            <person name="Liu S."/>
            <person name="Lokyitsang T."/>
            <person name="Lokyitsang Y."/>
            <person name="Lubonja R."/>
            <person name="Lui A."/>
            <person name="MacDonald P."/>
            <person name="Magnisalis V."/>
            <person name="Maru K."/>
            <person name="Matthews C."/>
            <person name="McCusker W."/>
            <person name="McDonough S."/>
            <person name="Mehta T."/>
            <person name="Meldrim J."/>
            <person name="Meneus L."/>
            <person name="Mihai O."/>
            <person name="Mihalev A."/>
            <person name="Mihova T."/>
            <person name="Mittelman R."/>
            <person name="Mlenga V."/>
            <person name="Montmayeur A."/>
            <person name="Mulrain L."/>
            <person name="Navidi A."/>
            <person name="Naylor J."/>
            <person name="Negash T."/>
            <person name="Nguyen T."/>
            <person name="Nguyen N."/>
            <person name="Nicol R."/>
            <person name="Norbu C."/>
            <person name="Norbu N."/>
            <person name="Novod N."/>
            <person name="O'Neill B."/>
            <person name="Osman S."/>
            <person name="Markiewicz E."/>
            <person name="Oyono O.L."/>
            <person name="Patti C."/>
            <person name="Phunkhang P."/>
            <person name="Pierre F."/>
            <person name="Priest M."/>
            <person name="Raghuraman S."/>
            <person name="Rege F."/>
            <person name="Reyes R."/>
            <person name="Rise C."/>
            <person name="Rogov P."/>
            <person name="Ross K."/>
            <person name="Ryan E."/>
            <person name="Settipalli S."/>
            <person name="Shea T."/>
            <person name="Sherpa N."/>
            <person name="Shi L."/>
            <person name="Shih D."/>
            <person name="Sparrow T."/>
            <person name="Spaulding J."/>
            <person name="Stalker J."/>
            <person name="Stange-Thomann N."/>
            <person name="Stavropoulos S."/>
            <person name="Stone C."/>
            <person name="Strader C."/>
            <person name="Tesfaye S."/>
            <person name="Thomson T."/>
            <person name="Thoulutsang Y."/>
            <person name="Thoulutsang D."/>
            <person name="Topham K."/>
            <person name="Topping I."/>
            <person name="Tsamla T."/>
            <person name="Vassiliev H."/>
            <person name="Vo A."/>
            <person name="Wangchuk T."/>
            <person name="Wangdi T."/>
            <person name="Weiand M."/>
            <person name="Wilkinson J."/>
            <person name="Wilson A."/>
            <person name="Yadav S."/>
            <person name="Young G."/>
            <person name="Yu Q."/>
            <person name="Zembek L."/>
            <person name="Zhong D."/>
            <person name="Zimmer A."/>
            <person name="Zwirko Z."/>
            <person name="Jaffe D.B."/>
            <person name="Alvarez P."/>
            <person name="Brockman W."/>
            <person name="Butler J."/>
            <person name="Chin C."/>
            <person name="Gnerre S."/>
            <person name="Grabherr M."/>
            <person name="Kleber M."/>
            <person name="Mauceli E."/>
            <person name="MacCallum I."/>
        </authorList>
    </citation>
    <scope>NUCLEOTIDE SEQUENCE [LARGE SCALE GENOMIC DNA]</scope>
    <source>
        <strain evidence="3">white501</strain>
    </source>
</reference>
<evidence type="ECO:0000313" key="2">
    <source>
        <dbReference type="EMBL" id="EDX18185.1"/>
    </source>
</evidence>
<accession>B4R6D5</accession>
<keyword evidence="3" id="KW-1185">Reference proteome</keyword>
<feature type="compositionally biased region" description="Basic residues" evidence="1">
    <location>
        <begin position="92"/>
        <end position="103"/>
    </location>
</feature>
<feature type="compositionally biased region" description="Basic and acidic residues" evidence="1">
    <location>
        <begin position="62"/>
        <end position="76"/>
    </location>
</feature>
<organism evidence="2 3">
    <name type="scientific">Drosophila simulans</name>
    <name type="common">Fruit fly</name>
    <dbReference type="NCBI Taxonomy" id="7240"/>
    <lineage>
        <taxon>Eukaryota</taxon>
        <taxon>Metazoa</taxon>
        <taxon>Ecdysozoa</taxon>
        <taxon>Arthropoda</taxon>
        <taxon>Hexapoda</taxon>
        <taxon>Insecta</taxon>
        <taxon>Pterygota</taxon>
        <taxon>Neoptera</taxon>
        <taxon>Endopterygota</taxon>
        <taxon>Diptera</taxon>
        <taxon>Brachycera</taxon>
        <taxon>Muscomorpha</taxon>
        <taxon>Ephydroidea</taxon>
        <taxon>Drosophilidae</taxon>
        <taxon>Drosophila</taxon>
        <taxon>Sophophora</taxon>
    </lineage>
</organism>
<dbReference type="STRING" id="7240.B4R6D5"/>
<gene>
    <name evidence="2" type="primary">Dsim\GD15694</name>
    <name evidence="2" type="ORF">Dsim_GD15694</name>
</gene>
<dbReference type="AlphaFoldDB" id="B4R6D5"/>
<dbReference type="EMBL" id="CM000366">
    <property type="protein sequence ID" value="EDX18185.1"/>
    <property type="molecule type" value="Genomic_DNA"/>
</dbReference>
<dbReference type="HOGENOM" id="CLU_2266539_0_0_1"/>
<evidence type="ECO:0000313" key="3">
    <source>
        <dbReference type="Proteomes" id="UP000000304"/>
    </source>
</evidence>